<name>A0A455VZC2_MARNT</name>
<dbReference type="EMBL" id="AP019537">
    <property type="protein sequence ID" value="BBJ02156.1"/>
    <property type="molecule type" value="Genomic_DNA"/>
</dbReference>
<accession>A0A455VZC2</accession>
<gene>
    <name evidence="2" type="ORF">YBY_00040</name>
</gene>
<organism evidence="2">
    <name type="scientific">Marinobacter nauticus</name>
    <name type="common">Marinobacter hydrocarbonoclasticus</name>
    <name type="synonym">Marinobacter aquaeolei</name>
    <dbReference type="NCBI Taxonomy" id="2743"/>
    <lineage>
        <taxon>Bacteria</taxon>
        <taxon>Pseudomonadati</taxon>
        <taxon>Pseudomonadota</taxon>
        <taxon>Gammaproteobacteria</taxon>
        <taxon>Pseudomonadales</taxon>
        <taxon>Marinobacteraceae</taxon>
        <taxon>Marinobacter</taxon>
    </lineage>
</organism>
<protein>
    <submittedName>
        <fullName evidence="2">Uncharacterized protein</fullName>
    </submittedName>
</protein>
<feature type="signal peptide" evidence="1">
    <location>
        <begin position="1"/>
        <end position="18"/>
    </location>
</feature>
<evidence type="ECO:0000313" key="2">
    <source>
        <dbReference type="EMBL" id="BBJ02156.1"/>
    </source>
</evidence>
<dbReference type="AlphaFoldDB" id="A0A455VZC2"/>
<feature type="chain" id="PRO_5019770616" evidence="1">
    <location>
        <begin position="19"/>
        <end position="170"/>
    </location>
</feature>
<evidence type="ECO:0000256" key="1">
    <source>
        <dbReference type="SAM" id="SignalP"/>
    </source>
</evidence>
<proteinExistence type="predicted"/>
<reference evidence="2" key="1">
    <citation type="submission" date="2019-03" db="EMBL/GenBank/DDBJ databases">
        <title>Whole genome analysis of nitrate-reducing bacteria Marinobacter hydrocarbonoclasticus YB03.</title>
        <authorList>
            <person name="Azam A.H."/>
            <person name="Yuk S.R."/>
            <person name="Kamarisima K."/>
            <person name="Miyanaga K."/>
            <person name="Tanji Y."/>
        </authorList>
    </citation>
    <scope>NUCLEOTIDE SEQUENCE</scope>
    <source>
        <strain evidence="2">YB03</strain>
    </source>
</reference>
<sequence>MKKGIALAITLFSSAVFADPTIFNLELGKTTEAQLKSMYNAQHTGVNKYSDGNMYSVPASAINFDGLQNVTTIFDKDGVLIAVLTTFPKSKFDYLNQAIGSKYKRVSQNIPFVGNKSATYRDGETEITLEAPHMSFEMTMNYIRDDLMRAFNQQSEAERRQKQQNEASQL</sequence>
<keyword evidence="1" id="KW-0732">Signal</keyword>